<dbReference type="Gene3D" id="3.30.1780.10">
    <property type="entry name" value="ornithine cyclodeaminase, domain 1"/>
    <property type="match status" value="1"/>
</dbReference>
<dbReference type="InterPro" id="IPR036291">
    <property type="entry name" value="NAD(P)-bd_dom_sf"/>
</dbReference>
<name>A0A3E0U7K6_9GAMM</name>
<dbReference type="Proteomes" id="UP000256899">
    <property type="component" value="Unassembled WGS sequence"/>
</dbReference>
<evidence type="ECO:0000313" key="1">
    <source>
        <dbReference type="EMBL" id="REL32704.1"/>
    </source>
</evidence>
<dbReference type="PANTHER" id="PTHR13812:SF19">
    <property type="entry name" value="KETIMINE REDUCTASE MU-CRYSTALLIN"/>
    <property type="match status" value="1"/>
</dbReference>
<keyword evidence="2" id="KW-1185">Reference proteome</keyword>
<protein>
    <submittedName>
        <fullName evidence="1">Ornithine cyclodeaminase family protein</fullName>
    </submittedName>
</protein>
<proteinExistence type="predicted"/>
<dbReference type="Pfam" id="PF02423">
    <property type="entry name" value="OCD_Mu_crystall"/>
    <property type="match status" value="1"/>
</dbReference>
<evidence type="ECO:0000313" key="2">
    <source>
        <dbReference type="Proteomes" id="UP000256899"/>
    </source>
</evidence>
<reference evidence="2" key="1">
    <citation type="submission" date="2018-08" db="EMBL/GenBank/DDBJ databases">
        <title>Thalassotalea euphylliae genome.</title>
        <authorList>
            <person name="Summers S."/>
            <person name="Rice S.A."/>
            <person name="Freckelton M.L."/>
            <person name="Nedved B.T."/>
            <person name="Hadfield M.G."/>
        </authorList>
    </citation>
    <scope>NUCLEOTIDE SEQUENCE [LARGE SCALE GENOMIC DNA]</scope>
    <source>
        <strain evidence="2">H3</strain>
    </source>
</reference>
<dbReference type="AlphaFoldDB" id="A0A3E0U7K6"/>
<accession>A0A3E0U7K6</accession>
<dbReference type="InterPro" id="IPR023401">
    <property type="entry name" value="ODC_N"/>
</dbReference>
<dbReference type="GO" id="GO:0042562">
    <property type="term" value="F:hormone binding"/>
    <property type="evidence" value="ECO:0007669"/>
    <property type="project" value="TreeGrafter"/>
</dbReference>
<gene>
    <name evidence="1" type="ORF">DXX94_11635</name>
</gene>
<dbReference type="GO" id="GO:0005737">
    <property type="term" value="C:cytoplasm"/>
    <property type="evidence" value="ECO:0007669"/>
    <property type="project" value="TreeGrafter"/>
</dbReference>
<dbReference type="InterPro" id="IPR003462">
    <property type="entry name" value="ODC_Mu_crystall"/>
</dbReference>
<dbReference type="PANTHER" id="PTHR13812">
    <property type="entry name" value="KETIMINE REDUCTASE MU-CRYSTALLIN"/>
    <property type="match status" value="1"/>
</dbReference>
<dbReference type="EMBL" id="QUOT01000001">
    <property type="protein sequence ID" value="REL32704.1"/>
    <property type="molecule type" value="Genomic_DNA"/>
</dbReference>
<dbReference type="Gene3D" id="3.40.50.720">
    <property type="entry name" value="NAD(P)-binding Rossmann-like Domain"/>
    <property type="match status" value="1"/>
</dbReference>
<organism evidence="1 2">
    <name type="scientific">Thalassotalea euphylliae</name>
    <dbReference type="NCBI Taxonomy" id="1655234"/>
    <lineage>
        <taxon>Bacteria</taxon>
        <taxon>Pseudomonadati</taxon>
        <taxon>Pseudomonadota</taxon>
        <taxon>Gammaproteobacteria</taxon>
        <taxon>Alteromonadales</taxon>
        <taxon>Colwelliaceae</taxon>
        <taxon>Thalassotalea</taxon>
    </lineage>
</organism>
<sequence length="318" mass="34587">MQYFNREKVESALNIPLGLKLSKTAFELHSSGHVEQPLRNIIPSEDGKILGTMPAYIRKGRYAGFGVKSVLVDFERVGKEQSHEGSILLYSALPDGQSAIVDAASITELRTAAASALATDILAKQDAKRLAVLGTGVQAKAHLLSILSIRPVEEVFLWGRNQENTLALEAWLKTIKPEIDIRVFSKVQEAVIGADIICTVTASKEPFLGAQVLPQNCHINAVGASAPAFQELMPDVYSSVELFVDSLESVWSASRCLTLAEQQGLIKHNSGIEIGQLTNGCYTNTSKGRTLFKSVGLAVQDLVFAREVVNQYYSVKNN</sequence>
<dbReference type="PIRSF" id="PIRSF001439">
    <property type="entry name" value="CryM"/>
    <property type="match status" value="1"/>
</dbReference>
<dbReference type="SUPFAM" id="SSF51735">
    <property type="entry name" value="NAD(P)-binding Rossmann-fold domains"/>
    <property type="match status" value="1"/>
</dbReference>
<comment type="caution">
    <text evidence="1">The sequence shown here is derived from an EMBL/GenBank/DDBJ whole genome shotgun (WGS) entry which is preliminary data.</text>
</comment>